<dbReference type="EMBL" id="JACDUL010000003">
    <property type="protein sequence ID" value="MBA2862305.1"/>
    <property type="molecule type" value="Genomic_DNA"/>
</dbReference>
<sequence length="668" mass="69167">MKIINFFIPVLLLLSAIPMGFAASGETVVIASTPADAILAAQYAKEMGYKFVYTPSGSLSDEAIAAIGSASNAIMIGGPDAISADVESQLKAKVSNVERVFGETRVETSLALLERMVQENPEALNNIVLAEGFNEGITPAALNFGAPILYFSPDNYEKVSAFMNSHKVTNAVVMGSSVPDTLRTAVSNAADTTNVVTGAAETIIKTALSVASNLNPSIGDAAAAIVSSTLSNDPLMSAISAFASGDVGSVVSLTSSDSDSITEIVEAVASITKEVSVLSDNDAVSDIISESAPDGTSVTKTTTSSDIIPSTGGGSSSSSTTTTSAQKYTIVSIDGTEKVKFADFSVSGTDGNNVKITGEENIVLPDVTINTNLAAKSYTGSSGSVAITYEGTGSGLAVAYPIETGAITYGSDVTATFYGATTLASQQVTAHVISDRQAFRDSINDLLEGNADAFITMLNNADTTTATTDASGDATFTLSPAGYGENIVLVTLGDGTITTTATVLGFSGFEYLKYELNMTQEWFYSDGNDTEIWMELNDTPVSDIRYGVIGITKDGYSFTLNIVGTSTADKNFDVSLVGNGGTSKIIDDSELVSITASSVQGILNAAFTDTTAGMAYSNAVNESALPLVIMGFNAPAEDCYYIGIVYDVADKNIVAMAQIEEDNTVTVL</sequence>
<name>A0A7J9PGF8_METMI</name>
<dbReference type="InterPro" id="IPR026595">
    <property type="entry name" value="CHP04279"/>
</dbReference>
<gene>
    <name evidence="2" type="ORF">HNP90_001186</name>
</gene>
<evidence type="ECO:0000256" key="1">
    <source>
        <dbReference type="SAM" id="MobiDB-lite"/>
    </source>
</evidence>
<evidence type="ECO:0000313" key="3">
    <source>
        <dbReference type="Proteomes" id="UP000533207"/>
    </source>
</evidence>
<proteinExistence type="predicted"/>
<dbReference type="Proteomes" id="UP000533207">
    <property type="component" value="Unassembled WGS sequence"/>
</dbReference>
<organism evidence="2 3">
    <name type="scientific">Methanococcus maripaludis</name>
    <name type="common">Methanococcus deltae</name>
    <dbReference type="NCBI Taxonomy" id="39152"/>
    <lineage>
        <taxon>Archaea</taxon>
        <taxon>Methanobacteriati</taxon>
        <taxon>Methanobacteriota</taxon>
        <taxon>Methanomada group</taxon>
        <taxon>Methanococci</taxon>
        <taxon>Methanococcales</taxon>
        <taxon>Methanococcaceae</taxon>
        <taxon>Methanococcus</taxon>
    </lineage>
</organism>
<reference evidence="2 3" key="1">
    <citation type="submission" date="2020-07" db="EMBL/GenBank/DDBJ databases">
        <title>Genomic Encyclopedia of Type Strains, Phase IV (KMG-V): Genome sequencing to study the core and pangenomes of soil and plant-associated prokaryotes.</title>
        <authorList>
            <person name="Whitman W."/>
        </authorList>
    </citation>
    <scope>NUCLEOTIDE SEQUENCE [LARGE SCALE GENOMIC DNA]</scope>
    <source>
        <strain evidence="2 3">C8</strain>
    </source>
</reference>
<protein>
    <submittedName>
        <fullName evidence="2">Methanogen extracellular protein (TIGR04279 family)</fullName>
    </submittedName>
</protein>
<dbReference type="NCBIfam" id="TIGR04279">
    <property type="entry name" value="TIGR04279 domain"/>
    <property type="match status" value="1"/>
</dbReference>
<feature type="region of interest" description="Disordered" evidence="1">
    <location>
        <begin position="288"/>
        <end position="321"/>
    </location>
</feature>
<feature type="compositionally biased region" description="Low complexity" evidence="1">
    <location>
        <begin position="299"/>
        <end position="321"/>
    </location>
</feature>
<dbReference type="AlphaFoldDB" id="A0A7J9PGF8"/>
<comment type="caution">
    <text evidence="2">The sequence shown here is derived from an EMBL/GenBank/DDBJ whole genome shotgun (WGS) entry which is preliminary data.</text>
</comment>
<accession>A0A7J9PGF8</accession>
<evidence type="ECO:0000313" key="2">
    <source>
        <dbReference type="EMBL" id="MBA2862305.1"/>
    </source>
</evidence>
<dbReference type="RefSeq" id="WP_012067889.1">
    <property type="nucleotide sequence ID" value="NZ_JACDUL010000003.1"/>
</dbReference>